<dbReference type="PANTHER" id="PTHR32017">
    <property type="entry name" value="SPINDLE AND KINETOCHORE-ASSOCIATED PROTEIN 2"/>
    <property type="match status" value="1"/>
</dbReference>
<name>A0AAV9AZG0_ACOGR</name>
<keyword evidence="14" id="KW-0175">Coiled coil</keyword>
<proteinExistence type="inferred from homology"/>
<comment type="caution">
    <text evidence="16">The sequence shown here is derived from an EMBL/GenBank/DDBJ whole genome shotgun (WGS) entry which is preliminary data.</text>
</comment>
<keyword evidence="10" id="KW-0206">Cytoskeleton</keyword>
<dbReference type="GO" id="GO:0051301">
    <property type="term" value="P:cell division"/>
    <property type="evidence" value="ECO:0007669"/>
    <property type="project" value="UniProtKB-KW"/>
</dbReference>
<keyword evidence="12" id="KW-0137">Centromere</keyword>
<keyword evidence="8" id="KW-0498">Mitosis</keyword>
<dbReference type="Proteomes" id="UP001179952">
    <property type="component" value="Unassembled WGS sequence"/>
</dbReference>
<evidence type="ECO:0000256" key="5">
    <source>
        <dbReference type="ARBA" id="ARBA00022490"/>
    </source>
</evidence>
<evidence type="ECO:0000259" key="15">
    <source>
        <dbReference type="Pfam" id="PF16740"/>
    </source>
</evidence>
<dbReference type="GO" id="GO:0008017">
    <property type="term" value="F:microtubule binding"/>
    <property type="evidence" value="ECO:0007669"/>
    <property type="project" value="InterPro"/>
</dbReference>
<evidence type="ECO:0000256" key="8">
    <source>
        <dbReference type="ARBA" id="ARBA00022776"/>
    </source>
</evidence>
<dbReference type="PANTHER" id="PTHR32017:SF3">
    <property type="entry name" value="SPINDLE AND KINETOCHORE-ASSOCIATED PROTEIN 2"/>
    <property type="match status" value="1"/>
</dbReference>
<dbReference type="Pfam" id="PF16740">
    <property type="entry name" value="SKA2"/>
    <property type="match status" value="1"/>
</dbReference>
<evidence type="ECO:0000256" key="3">
    <source>
        <dbReference type="ARBA" id="ARBA00010684"/>
    </source>
</evidence>
<evidence type="ECO:0000256" key="13">
    <source>
        <dbReference type="ARBA" id="ARBA00029651"/>
    </source>
</evidence>
<keyword evidence="7" id="KW-0493">Microtubule</keyword>
<gene>
    <name evidence="16" type="ORF">QJS04_geneDACA013629</name>
</gene>
<dbReference type="GO" id="GO:0000940">
    <property type="term" value="C:outer kinetochore"/>
    <property type="evidence" value="ECO:0007669"/>
    <property type="project" value="InterPro"/>
</dbReference>
<keyword evidence="9" id="KW-0995">Kinetochore</keyword>
<evidence type="ECO:0000313" key="17">
    <source>
        <dbReference type="Proteomes" id="UP001179952"/>
    </source>
</evidence>
<keyword evidence="17" id="KW-1185">Reference proteome</keyword>
<evidence type="ECO:0000256" key="9">
    <source>
        <dbReference type="ARBA" id="ARBA00022838"/>
    </source>
</evidence>
<feature type="domain" description="Ska2 N-terminal" evidence="15">
    <location>
        <begin position="12"/>
        <end position="119"/>
    </location>
</feature>
<dbReference type="Gene3D" id="6.10.250.1380">
    <property type="match status" value="1"/>
</dbReference>
<dbReference type="EMBL" id="JAUJYN010000006">
    <property type="protein sequence ID" value="KAK1269543.1"/>
    <property type="molecule type" value="Genomic_DNA"/>
</dbReference>
<evidence type="ECO:0000256" key="4">
    <source>
        <dbReference type="ARBA" id="ARBA00022454"/>
    </source>
</evidence>
<evidence type="ECO:0000256" key="10">
    <source>
        <dbReference type="ARBA" id="ARBA00023212"/>
    </source>
</evidence>
<comment type="similarity">
    <text evidence="3">Belongs to the SKA2 family.</text>
</comment>
<keyword evidence="6" id="KW-0132">Cell division</keyword>
<evidence type="ECO:0000256" key="2">
    <source>
        <dbReference type="ARBA" id="ARBA00004629"/>
    </source>
</evidence>
<evidence type="ECO:0000256" key="14">
    <source>
        <dbReference type="SAM" id="Coils"/>
    </source>
</evidence>
<dbReference type="GO" id="GO:0005876">
    <property type="term" value="C:spindle microtubule"/>
    <property type="evidence" value="ECO:0007669"/>
    <property type="project" value="InterPro"/>
</dbReference>
<evidence type="ECO:0000256" key="7">
    <source>
        <dbReference type="ARBA" id="ARBA00022701"/>
    </source>
</evidence>
<keyword evidence="11" id="KW-0131">Cell cycle</keyword>
<evidence type="ECO:0000256" key="11">
    <source>
        <dbReference type="ARBA" id="ARBA00023306"/>
    </source>
</evidence>
<keyword evidence="4" id="KW-0158">Chromosome</keyword>
<reference evidence="16" key="1">
    <citation type="journal article" date="2023" name="Nat. Commun.">
        <title>Diploid and tetraploid genomes of Acorus and the evolution of monocots.</title>
        <authorList>
            <person name="Ma L."/>
            <person name="Liu K.W."/>
            <person name="Li Z."/>
            <person name="Hsiao Y.Y."/>
            <person name="Qi Y."/>
            <person name="Fu T."/>
            <person name="Tang G.D."/>
            <person name="Zhang D."/>
            <person name="Sun W.H."/>
            <person name="Liu D.K."/>
            <person name="Li Y."/>
            <person name="Chen G.Z."/>
            <person name="Liu X.D."/>
            <person name="Liao X.Y."/>
            <person name="Jiang Y.T."/>
            <person name="Yu X."/>
            <person name="Hao Y."/>
            <person name="Huang J."/>
            <person name="Zhao X.W."/>
            <person name="Ke S."/>
            <person name="Chen Y.Y."/>
            <person name="Wu W.L."/>
            <person name="Hsu J.L."/>
            <person name="Lin Y.F."/>
            <person name="Huang M.D."/>
            <person name="Li C.Y."/>
            <person name="Huang L."/>
            <person name="Wang Z.W."/>
            <person name="Zhao X."/>
            <person name="Zhong W.Y."/>
            <person name="Peng D.H."/>
            <person name="Ahmad S."/>
            <person name="Lan S."/>
            <person name="Zhang J.S."/>
            <person name="Tsai W.C."/>
            <person name="Van de Peer Y."/>
            <person name="Liu Z.J."/>
        </authorList>
    </citation>
    <scope>NUCLEOTIDE SEQUENCE</scope>
    <source>
        <strain evidence="16">SCP</strain>
    </source>
</reference>
<organism evidence="16 17">
    <name type="scientific">Acorus gramineus</name>
    <name type="common">Dwarf sweet flag</name>
    <dbReference type="NCBI Taxonomy" id="55184"/>
    <lineage>
        <taxon>Eukaryota</taxon>
        <taxon>Viridiplantae</taxon>
        <taxon>Streptophyta</taxon>
        <taxon>Embryophyta</taxon>
        <taxon>Tracheophyta</taxon>
        <taxon>Spermatophyta</taxon>
        <taxon>Magnoliopsida</taxon>
        <taxon>Liliopsida</taxon>
        <taxon>Acoraceae</taxon>
        <taxon>Acorus</taxon>
    </lineage>
</organism>
<dbReference type="GO" id="GO:0007059">
    <property type="term" value="P:chromosome segregation"/>
    <property type="evidence" value="ECO:0007669"/>
    <property type="project" value="InterPro"/>
</dbReference>
<dbReference type="InterPro" id="IPR042091">
    <property type="entry name" value="Ska2_N"/>
</dbReference>
<evidence type="ECO:0000256" key="12">
    <source>
        <dbReference type="ARBA" id="ARBA00023328"/>
    </source>
</evidence>
<dbReference type="GO" id="GO:0000278">
    <property type="term" value="P:mitotic cell cycle"/>
    <property type="evidence" value="ECO:0007669"/>
    <property type="project" value="TreeGrafter"/>
</dbReference>
<keyword evidence="5" id="KW-0963">Cytoplasm</keyword>
<sequence length="180" mass="21113">MAERNHSRRRDHRAVEDLESLLMKAHQDLTFVRRELDKQFDKSYPNNVNPCKLVSRIRRIQEELPSLKEQCRELLTAKQDLIDNARSILVGNRSLLQRLQASCGLPVIRNSEDAAYMNLVQGLEPIAQWLTTKFANLTDYEELPLHKIMDEWTDQVKLKTENECEAEDINRLLFSAKFYN</sequence>
<evidence type="ECO:0000256" key="6">
    <source>
        <dbReference type="ARBA" id="ARBA00022618"/>
    </source>
</evidence>
<feature type="coiled-coil region" evidence="14">
    <location>
        <begin position="15"/>
        <end position="77"/>
    </location>
</feature>
<comment type="subcellular location">
    <subcellularLocation>
        <location evidence="2">Chromosome</location>
        <location evidence="2">Centromere</location>
        <location evidence="2">Kinetochore</location>
    </subcellularLocation>
    <subcellularLocation>
        <location evidence="1">Cytoplasm</location>
        <location evidence="1">Cytoskeleton</location>
        <location evidence="1">Spindle</location>
    </subcellularLocation>
</comment>
<protein>
    <recommendedName>
        <fullName evidence="13">Protein FAM33A</fullName>
    </recommendedName>
</protein>
<dbReference type="AlphaFoldDB" id="A0AAV9AZG0"/>
<dbReference type="InterPro" id="IPR026762">
    <property type="entry name" value="Ska2"/>
</dbReference>
<reference evidence="16" key="2">
    <citation type="submission" date="2023-06" db="EMBL/GenBank/DDBJ databases">
        <authorList>
            <person name="Ma L."/>
            <person name="Liu K.-W."/>
            <person name="Li Z."/>
            <person name="Hsiao Y.-Y."/>
            <person name="Qi Y."/>
            <person name="Fu T."/>
            <person name="Tang G."/>
            <person name="Zhang D."/>
            <person name="Sun W.-H."/>
            <person name="Liu D.-K."/>
            <person name="Li Y."/>
            <person name="Chen G.-Z."/>
            <person name="Liu X.-D."/>
            <person name="Liao X.-Y."/>
            <person name="Jiang Y.-T."/>
            <person name="Yu X."/>
            <person name="Hao Y."/>
            <person name="Huang J."/>
            <person name="Zhao X.-W."/>
            <person name="Ke S."/>
            <person name="Chen Y.-Y."/>
            <person name="Wu W.-L."/>
            <person name="Hsu J.-L."/>
            <person name="Lin Y.-F."/>
            <person name="Huang M.-D."/>
            <person name="Li C.-Y."/>
            <person name="Huang L."/>
            <person name="Wang Z.-W."/>
            <person name="Zhao X."/>
            <person name="Zhong W.-Y."/>
            <person name="Peng D.-H."/>
            <person name="Ahmad S."/>
            <person name="Lan S."/>
            <person name="Zhang J.-S."/>
            <person name="Tsai W.-C."/>
            <person name="Van De Peer Y."/>
            <person name="Liu Z.-J."/>
        </authorList>
    </citation>
    <scope>NUCLEOTIDE SEQUENCE</scope>
    <source>
        <strain evidence="16">SCP</strain>
        <tissue evidence="16">Leaves</tissue>
    </source>
</reference>
<evidence type="ECO:0000256" key="1">
    <source>
        <dbReference type="ARBA" id="ARBA00004186"/>
    </source>
</evidence>
<accession>A0AAV9AZG0</accession>
<evidence type="ECO:0000313" key="16">
    <source>
        <dbReference type="EMBL" id="KAK1269543.1"/>
    </source>
</evidence>